<dbReference type="SMART" id="SM00829">
    <property type="entry name" value="PKS_ER"/>
    <property type="match status" value="1"/>
</dbReference>
<dbReference type="EMBL" id="PEJP01000052">
    <property type="protein sequence ID" value="RYO45649.1"/>
    <property type="molecule type" value="Genomic_DNA"/>
</dbReference>
<dbReference type="SUPFAM" id="SSF50129">
    <property type="entry name" value="GroES-like"/>
    <property type="match status" value="1"/>
</dbReference>
<evidence type="ECO:0000313" key="6">
    <source>
        <dbReference type="EMBL" id="RYO45649.1"/>
    </source>
</evidence>
<protein>
    <recommendedName>
        <fullName evidence="5">Enoyl reductase (ER) domain-containing protein</fullName>
    </recommendedName>
</protein>
<evidence type="ECO:0000256" key="1">
    <source>
        <dbReference type="ARBA" id="ARBA00008072"/>
    </source>
</evidence>
<dbReference type="InterPro" id="IPR013154">
    <property type="entry name" value="ADH-like_N"/>
</dbReference>
<reference evidence="7" key="1">
    <citation type="journal article" date="2019" name="bioRxiv">
        <title>Genomics, evolutionary history and diagnostics of the Alternaria alternata species group including apple and Asian pear pathotypes.</title>
        <authorList>
            <person name="Armitage A.D."/>
            <person name="Cockerton H.M."/>
            <person name="Sreenivasaprasad S."/>
            <person name="Woodhall J.W."/>
            <person name="Lane C.R."/>
            <person name="Harrison R.J."/>
            <person name="Clarkson J.P."/>
        </authorList>
    </citation>
    <scope>NUCLEOTIDE SEQUENCE [LARGE SCALE GENOMIC DNA]</scope>
    <source>
        <strain evidence="7">RGR 97.0016</strain>
    </source>
</reference>
<accession>A0A4Q4QQ93</accession>
<dbReference type="SUPFAM" id="SSF51735">
    <property type="entry name" value="NAD(P)-binding Rossmann-fold domains"/>
    <property type="match status" value="1"/>
</dbReference>
<keyword evidence="7" id="KW-1185">Reference proteome</keyword>
<comment type="subunit">
    <text evidence="2">Monomer.</text>
</comment>
<sequence>MTDITRSIPTYQRALVATQGKTWQLRLDMTIPRLKDDEVLININAVALNPSDVKSVQHAAIEDTIGGCDMAGTVAMLGKDVGAKLTVGDRVSAFVFGGSMARPDNGAFAEYAVAKADFCIRLPSATTFTEAASWNTGLVTCGLAFRSLGLVDDFGEAIKAASTLTNTTRVPILVYGGSTATGTIALQLLRDLGFETITTCSPHNFALVQKAGAQRAFDYAQATSGHDIWEFCAGKLQYVIDCIGDDASTSLCYRAVGPKGGRYVSLNPFPRRLALRRRDISVDWVLGYSVFGDRVQLTTEYQKAAAPEDVVFAGRWTTKMEELVQKGIVVAHPIEVRDGGLASIIEDAEMLRAGKVSGKKLVYAVGR</sequence>
<dbReference type="Gene3D" id="3.40.50.720">
    <property type="entry name" value="NAD(P)-binding Rossmann-like Domain"/>
    <property type="match status" value="1"/>
</dbReference>
<evidence type="ECO:0000256" key="2">
    <source>
        <dbReference type="ARBA" id="ARBA00011245"/>
    </source>
</evidence>
<dbReference type="GO" id="GO:0016651">
    <property type="term" value="F:oxidoreductase activity, acting on NAD(P)H"/>
    <property type="evidence" value="ECO:0007669"/>
    <property type="project" value="InterPro"/>
</dbReference>
<evidence type="ECO:0000256" key="3">
    <source>
        <dbReference type="ARBA" id="ARBA00022857"/>
    </source>
</evidence>
<dbReference type="PANTHER" id="PTHR45348:SF6">
    <property type="entry name" value="TRANS-ENOYL REDUCTASE APDC"/>
    <property type="match status" value="1"/>
</dbReference>
<dbReference type="AlphaFoldDB" id="A0A4Q4QQ93"/>
<dbReference type="InterPro" id="IPR011032">
    <property type="entry name" value="GroES-like_sf"/>
</dbReference>
<dbReference type="Pfam" id="PF00107">
    <property type="entry name" value="ADH_zinc_N"/>
    <property type="match status" value="1"/>
</dbReference>
<keyword evidence="3" id="KW-0521">NADP</keyword>
<proteinExistence type="inferred from homology"/>
<evidence type="ECO:0000259" key="5">
    <source>
        <dbReference type="SMART" id="SM00829"/>
    </source>
</evidence>
<dbReference type="InterPro" id="IPR020843">
    <property type="entry name" value="ER"/>
</dbReference>
<dbReference type="Gene3D" id="3.90.180.10">
    <property type="entry name" value="Medium-chain alcohol dehydrogenases, catalytic domain"/>
    <property type="match status" value="1"/>
</dbReference>
<dbReference type="PANTHER" id="PTHR45348">
    <property type="entry name" value="HYPOTHETICAL OXIDOREDUCTASE (EUROFUNG)"/>
    <property type="match status" value="1"/>
</dbReference>
<dbReference type="OrthoDB" id="48317at2759"/>
<comment type="similarity">
    <text evidence="1">Belongs to the zinc-containing alcohol dehydrogenase family.</text>
</comment>
<dbReference type="InterPro" id="IPR013149">
    <property type="entry name" value="ADH-like_C"/>
</dbReference>
<evidence type="ECO:0000256" key="4">
    <source>
        <dbReference type="ARBA" id="ARBA00023002"/>
    </source>
</evidence>
<dbReference type="InterPro" id="IPR036291">
    <property type="entry name" value="NAD(P)-bd_dom_sf"/>
</dbReference>
<dbReference type="CDD" id="cd08249">
    <property type="entry name" value="enoyl_reductase_like"/>
    <property type="match status" value="1"/>
</dbReference>
<name>A0A4Q4QQ93_9PLEO</name>
<organism evidence="6 7">
    <name type="scientific">Alternaria arborescens</name>
    <dbReference type="NCBI Taxonomy" id="156630"/>
    <lineage>
        <taxon>Eukaryota</taxon>
        <taxon>Fungi</taxon>
        <taxon>Dikarya</taxon>
        <taxon>Ascomycota</taxon>
        <taxon>Pezizomycotina</taxon>
        <taxon>Dothideomycetes</taxon>
        <taxon>Pleosporomycetidae</taxon>
        <taxon>Pleosporales</taxon>
        <taxon>Pleosporineae</taxon>
        <taxon>Pleosporaceae</taxon>
        <taxon>Alternaria</taxon>
        <taxon>Alternaria sect. Alternaria</taxon>
    </lineage>
</organism>
<comment type="caution">
    <text evidence="6">The sequence shown here is derived from an EMBL/GenBank/DDBJ whole genome shotgun (WGS) entry which is preliminary data.</text>
</comment>
<dbReference type="Pfam" id="PF08240">
    <property type="entry name" value="ADH_N"/>
    <property type="match status" value="1"/>
</dbReference>
<dbReference type="Proteomes" id="UP000293823">
    <property type="component" value="Unassembled WGS sequence"/>
</dbReference>
<feature type="domain" description="Enoyl reductase (ER)" evidence="5">
    <location>
        <begin position="20"/>
        <end position="362"/>
    </location>
</feature>
<gene>
    <name evidence="6" type="ORF">AA0113_g10370</name>
</gene>
<keyword evidence="4" id="KW-0560">Oxidoreductase</keyword>
<evidence type="ECO:0000313" key="7">
    <source>
        <dbReference type="Proteomes" id="UP000293823"/>
    </source>
</evidence>
<dbReference type="InterPro" id="IPR047122">
    <property type="entry name" value="Trans-enoyl_RdTase-like"/>
</dbReference>